<feature type="domain" description="DUF8091" evidence="1">
    <location>
        <begin position="10"/>
        <end position="163"/>
    </location>
</feature>
<evidence type="ECO:0000313" key="2">
    <source>
        <dbReference type="EMBL" id="MCD1295523.1"/>
    </source>
</evidence>
<proteinExistence type="predicted"/>
<dbReference type="Pfam" id="PF26351">
    <property type="entry name" value="DUF8091"/>
    <property type="match status" value="1"/>
</dbReference>
<reference evidence="2 3" key="1">
    <citation type="submission" date="2017-11" db="EMBL/GenBank/DDBJ databases">
        <title>Isolation and Characterization of Family Methanocellaceae Species from Potential Methane Hydrate Area Offshore Southwestern Taiwan.</title>
        <authorList>
            <person name="Zhang W.-L."/>
            <person name="Chen W.-C."/>
            <person name="Lai M.-C."/>
            <person name="Chen S.-C."/>
        </authorList>
    </citation>
    <scope>NUCLEOTIDE SEQUENCE [LARGE SCALE GENOMIC DNA]</scope>
    <source>
        <strain evidence="2 3">CWC-04</strain>
    </source>
</reference>
<dbReference type="InterPro" id="IPR058404">
    <property type="entry name" value="DUF8091"/>
</dbReference>
<keyword evidence="3" id="KW-1185">Reference proteome</keyword>
<protein>
    <recommendedName>
        <fullName evidence="1">DUF8091 domain-containing protein</fullName>
    </recommendedName>
</protein>
<sequence>MSKISTLNEKPLHEALKRWYAQTGDIFEVSVDGFVIDIVRGDLLVEIQTRNFSAIKRKLEKLLIDHSVRLVYPIPRKKWIIKLADDGNSPVSRRKSPKHGSFEHIFEELIRLPELLKDPNFSIELLLIEEEEVRRYDGVRGWRRRGWVTDERRLLRVVDKLILNSPTDMQAFIPTTLTEPFSVNDLARATDNSRRMAQKMVYCLRIMGCVAPVGKRANAILYARRTTE</sequence>
<comment type="caution">
    <text evidence="2">The sequence shown here is derived from an EMBL/GenBank/DDBJ whole genome shotgun (WGS) entry which is preliminary data.</text>
</comment>
<accession>A0AAP2RE01</accession>
<organism evidence="2 3">
    <name type="scientific">Methanooceanicella nereidis</name>
    <dbReference type="NCBI Taxonomy" id="2052831"/>
    <lineage>
        <taxon>Archaea</taxon>
        <taxon>Methanobacteriati</taxon>
        <taxon>Methanobacteriota</taxon>
        <taxon>Stenosarchaea group</taxon>
        <taxon>Methanomicrobia</taxon>
        <taxon>Methanocellales</taxon>
        <taxon>Methanocellaceae</taxon>
        <taxon>Methanooceanicella</taxon>
    </lineage>
</organism>
<dbReference type="AlphaFoldDB" id="A0AAP2RE01"/>
<evidence type="ECO:0000313" key="3">
    <source>
        <dbReference type="Proteomes" id="UP001320159"/>
    </source>
</evidence>
<evidence type="ECO:0000259" key="1">
    <source>
        <dbReference type="Pfam" id="PF26351"/>
    </source>
</evidence>
<dbReference type="EMBL" id="PGCK01000009">
    <property type="protein sequence ID" value="MCD1295523.1"/>
    <property type="molecule type" value="Genomic_DNA"/>
</dbReference>
<gene>
    <name evidence="2" type="ORF">CUJ83_10985</name>
</gene>
<dbReference type="Proteomes" id="UP001320159">
    <property type="component" value="Unassembled WGS sequence"/>
</dbReference>
<dbReference type="RefSeq" id="WP_230742379.1">
    <property type="nucleotide sequence ID" value="NZ_PGCK01000009.1"/>
</dbReference>
<name>A0AAP2RE01_9EURY</name>